<reference evidence="2" key="1">
    <citation type="submission" date="2021-01" db="EMBL/GenBank/DDBJ databases">
        <authorList>
            <person name="Kaushik A."/>
        </authorList>
    </citation>
    <scope>NUCLEOTIDE SEQUENCE</scope>
    <source>
        <strain evidence="2">AG6-10EEA</strain>
    </source>
</reference>
<organism evidence="2 3">
    <name type="scientific">Rhizoctonia solani</name>
    <dbReference type="NCBI Taxonomy" id="456999"/>
    <lineage>
        <taxon>Eukaryota</taxon>
        <taxon>Fungi</taxon>
        <taxon>Dikarya</taxon>
        <taxon>Basidiomycota</taxon>
        <taxon>Agaricomycotina</taxon>
        <taxon>Agaricomycetes</taxon>
        <taxon>Cantharellales</taxon>
        <taxon>Ceratobasidiaceae</taxon>
        <taxon>Rhizoctonia</taxon>
    </lineage>
</organism>
<proteinExistence type="predicted"/>
<accession>A0A8H2XJB7</accession>
<evidence type="ECO:0000313" key="2">
    <source>
        <dbReference type="EMBL" id="CAE6428094.1"/>
    </source>
</evidence>
<dbReference type="AlphaFoldDB" id="A0A8H2XJB7"/>
<gene>
    <name evidence="2" type="ORF">RDB_LOCUS20500</name>
</gene>
<evidence type="ECO:0000256" key="1">
    <source>
        <dbReference type="SAM" id="MobiDB-lite"/>
    </source>
</evidence>
<name>A0A8H2XJB7_9AGAM</name>
<sequence length="98" mass="10403">MIAGDTLSSMGKAFSTGQEQLVRRMQGYPLGTKAKFLDKCDISKPDKQVAEVKKKKSKGKARPAISSVAPTTTATASTGNSPTSFGELLALCSIMYRS</sequence>
<protein>
    <submittedName>
        <fullName evidence="2">Uncharacterized protein</fullName>
    </submittedName>
</protein>
<evidence type="ECO:0000313" key="3">
    <source>
        <dbReference type="Proteomes" id="UP000663853"/>
    </source>
</evidence>
<feature type="compositionally biased region" description="Low complexity" evidence="1">
    <location>
        <begin position="63"/>
        <end position="84"/>
    </location>
</feature>
<feature type="region of interest" description="Disordered" evidence="1">
    <location>
        <begin position="51"/>
        <end position="84"/>
    </location>
</feature>
<dbReference type="EMBL" id="CAJMXA010000372">
    <property type="protein sequence ID" value="CAE6428094.1"/>
    <property type="molecule type" value="Genomic_DNA"/>
</dbReference>
<dbReference type="Proteomes" id="UP000663853">
    <property type="component" value="Unassembled WGS sequence"/>
</dbReference>
<comment type="caution">
    <text evidence="2">The sequence shown here is derived from an EMBL/GenBank/DDBJ whole genome shotgun (WGS) entry which is preliminary data.</text>
</comment>